<dbReference type="InterPro" id="IPR023365">
    <property type="entry name" value="Sortase_dom-sf"/>
</dbReference>
<organism evidence="3 4">
    <name type="scientific">Blastococcus tunisiensis</name>
    <dbReference type="NCBI Taxonomy" id="1798228"/>
    <lineage>
        <taxon>Bacteria</taxon>
        <taxon>Bacillati</taxon>
        <taxon>Actinomycetota</taxon>
        <taxon>Actinomycetes</taxon>
        <taxon>Geodermatophilales</taxon>
        <taxon>Geodermatophilaceae</taxon>
        <taxon>Blastococcus</taxon>
    </lineage>
</organism>
<evidence type="ECO:0000256" key="1">
    <source>
        <dbReference type="ARBA" id="ARBA00022801"/>
    </source>
</evidence>
<proteinExistence type="predicted"/>
<dbReference type="RefSeq" id="WP_175527162.1">
    <property type="nucleotide sequence ID" value="NZ_FOND01000005.1"/>
</dbReference>
<gene>
    <name evidence="3" type="ORF">SAMN05216574_105125</name>
</gene>
<protein>
    <submittedName>
        <fullName evidence="3">Sortase family protein</fullName>
    </submittedName>
</protein>
<evidence type="ECO:0000259" key="2">
    <source>
        <dbReference type="Pfam" id="PF14344"/>
    </source>
</evidence>
<dbReference type="NCBIfam" id="NF033748">
    <property type="entry name" value="class_F_sortase"/>
    <property type="match status" value="1"/>
</dbReference>
<dbReference type="SUPFAM" id="SSF63817">
    <property type="entry name" value="Sortase"/>
    <property type="match status" value="1"/>
</dbReference>
<dbReference type="EMBL" id="FOND01000005">
    <property type="protein sequence ID" value="SFE69634.1"/>
    <property type="molecule type" value="Genomic_DNA"/>
</dbReference>
<dbReference type="InterPro" id="IPR005754">
    <property type="entry name" value="Sortase"/>
</dbReference>
<dbReference type="InterPro" id="IPR025510">
    <property type="entry name" value="DUF4397"/>
</dbReference>
<sequence>MAVLCSLGVPTAIADETGRLRVAHLSPDTPAVDVAVAPLPPGDRGTVTDPGPDLAAGLGYGELSRFADLAPGSYAVSLRPAGADTGTAPVLSTRVELPAGAARTVTLDGRFADLALHTLTDDLSAPPAGSARVRVVAAAAEAGTLDVAVRGGPSLATALPFGAGGQARVVPSGPASLVVGDARTAVPVEFAAGSVVTLLVLDDPAGGLVVRPVVDAAGPAVVPTGPVEAGSGPLPTVSVLLPLAGAALGLAGRRGRVLLTTIALVALGAGVPAPATAAPAGRPVPPADAPADPAAPTRLTVPSLGIDVALVGTGLDGSGALLPPADAALAGWYADGPLPGAPGPGVITAHVDWAGAPGAFAGLADVEPGAEVEVARADGSTVRFTVTRVVHADKAAFPTTDVYAPTPGAELRLITCGGAFDRARGSYTDNVVVFAR</sequence>
<evidence type="ECO:0000313" key="3">
    <source>
        <dbReference type="EMBL" id="SFE69634.1"/>
    </source>
</evidence>
<keyword evidence="1" id="KW-0378">Hydrolase</keyword>
<dbReference type="Pfam" id="PF04203">
    <property type="entry name" value="Sortase"/>
    <property type="match status" value="1"/>
</dbReference>
<dbReference type="GO" id="GO:0016787">
    <property type="term" value="F:hydrolase activity"/>
    <property type="evidence" value="ECO:0007669"/>
    <property type="project" value="UniProtKB-KW"/>
</dbReference>
<dbReference type="Pfam" id="PF14344">
    <property type="entry name" value="DUF4397"/>
    <property type="match status" value="1"/>
</dbReference>
<dbReference type="Proteomes" id="UP000198589">
    <property type="component" value="Unassembled WGS sequence"/>
</dbReference>
<dbReference type="Gene3D" id="2.40.260.10">
    <property type="entry name" value="Sortase"/>
    <property type="match status" value="1"/>
</dbReference>
<accession>A0A1I2CN29</accession>
<reference evidence="4" key="1">
    <citation type="submission" date="2016-10" db="EMBL/GenBank/DDBJ databases">
        <authorList>
            <person name="Varghese N."/>
            <person name="Submissions S."/>
        </authorList>
    </citation>
    <scope>NUCLEOTIDE SEQUENCE [LARGE SCALE GENOMIC DNA]</scope>
    <source>
        <strain evidence="4">DSM 46838</strain>
    </source>
</reference>
<evidence type="ECO:0000313" key="4">
    <source>
        <dbReference type="Proteomes" id="UP000198589"/>
    </source>
</evidence>
<dbReference type="InterPro" id="IPR042001">
    <property type="entry name" value="Sortase_F"/>
</dbReference>
<keyword evidence="4" id="KW-1185">Reference proteome</keyword>
<dbReference type="CDD" id="cd05829">
    <property type="entry name" value="Sortase_F"/>
    <property type="match status" value="1"/>
</dbReference>
<name>A0A1I2CN29_9ACTN</name>
<dbReference type="AlphaFoldDB" id="A0A1I2CN29"/>
<dbReference type="STRING" id="1798228.SAMN05216574_105125"/>
<feature type="domain" description="DUF4397" evidence="2">
    <location>
        <begin position="19"/>
        <end position="148"/>
    </location>
</feature>